<protein>
    <submittedName>
        <fullName evidence="4">Major facilitator superfamily domain-containing protein 12</fullName>
    </submittedName>
</protein>
<organism evidence="4 5">
    <name type="scientific">Halocaridina rubra</name>
    <name type="common">Hawaiian red shrimp</name>
    <dbReference type="NCBI Taxonomy" id="373956"/>
    <lineage>
        <taxon>Eukaryota</taxon>
        <taxon>Metazoa</taxon>
        <taxon>Ecdysozoa</taxon>
        <taxon>Arthropoda</taxon>
        <taxon>Crustacea</taxon>
        <taxon>Multicrustacea</taxon>
        <taxon>Malacostraca</taxon>
        <taxon>Eumalacostraca</taxon>
        <taxon>Eucarida</taxon>
        <taxon>Decapoda</taxon>
        <taxon>Pleocyemata</taxon>
        <taxon>Caridea</taxon>
        <taxon>Atyoidea</taxon>
        <taxon>Atyidae</taxon>
        <taxon>Halocaridina</taxon>
    </lineage>
</organism>
<dbReference type="PANTHER" id="PTHR11328">
    <property type="entry name" value="MAJOR FACILITATOR SUPERFAMILY DOMAIN-CONTAINING PROTEIN"/>
    <property type="match status" value="1"/>
</dbReference>
<reference evidence="4 5" key="1">
    <citation type="submission" date="2023-11" db="EMBL/GenBank/DDBJ databases">
        <title>Halocaridina rubra genome assembly.</title>
        <authorList>
            <person name="Smith C."/>
        </authorList>
    </citation>
    <scope>NUCLEOTIDE SEQUENCE [LARGE SCALE GENOMIC DNA]</scope>
    <source>
        <strain evidence="4">EP-1</strain>
        <tissue evidence="4">Whole</tissue>
    </source>
</reference>
<feature type="compositionally biased region" description="Acidic residues" evidence="2">
    <location>
        <begin position="487"/>
        <end position="498"/>
    </location>
</feature>
<gene>
    <name evidence="4" type="primary">MFSD12_3</name>
    <name evidence="4" type="ORF">SK128_011146</name>
</gene>
<comment type="caution">
    <text evidence="4">The sequence shown here is derived from an EMBL/GenBank/DDBJ whole genome shotgun (WGS) entry which is preliminary data.</text>
</comment>
<dbReference type="Pfam" id="PF13347">
    <property type="entry name" value="MFS_2"/>
    <property type="match status" value="1"/>
</dbReference>
<dbReference type="PANTHER" id="PTHR11328:SF28">
    <property type="entry name" value="MAJOR FACILITATOR SUPERFAMILY DOMAIN-CONTAINING PROTEIN 12"/>
    <property type="match status" value="1"/>
</dbReference>
<name>A0AAN8WZG0_HALRR</name>
<evidence type="ECO:0000313" key="5">
    <source>
        <dbReference type="Proteomes" id="UP001381693"/>
    </source>
</evidence>
<dbReference type="GO" id="GO:0008643">
    <property type="term" value="P:carbohydrate transport"/>
    <property type="evidence" value="ECO:0007669"/>
    <property type="project" value="InterPro"/>
</dbReference>
<feature type="transmembrane region" description="Helical" evidence="3">
    <location>
        <begin position="447"/>
        <end position="468"/>
    </location>
</feature>
<keyword evidence="5" id="KW-1185">Reference proteome</keyword>
<keyword evidence="3" id="KW-0812">Transmembrane</keyword>
<proteinExistence type="inferred from homology"/>
<feature type="transmembrane region" description="Helical" evidence="3">
    <location>
        <begin position="351"/>
        <end position="368"/>
    </location>
</feature>
<feature type="transmembrane region" description="Helical" evidence="3">
    <location>
        <begin position="413"/>
        <end position="435"/>
    </location>
</feature>
<dbReference type="GO" id="GO:0005886">
    <property type="term" value="C:plasma membrane"/>
    <property type="evidence" value="ECO:0007669"/>
    <property type="project" value="TreeGrafter"/>
</dbReference>
<feature type="transmembrane region" description="Helical" evidence="3">
    <location>
        <begin position="12"/>
        <end position="34"/>
    </location>
</feature>
<feature type="transmembrane region" description="Helical" evidence="3">
    <location>
        <begin position="161"/>
        <end position="179"/>
    </location>
</feature>
<evidence type="ECO:0000256" key="1">
    <source>
        <dbReference type="ARBA" id="ARBA00008335"/>
    </source>
</evidence>
<dbReference type="AlphaFoldDB" id="A0AAN8WZG0"/>
<sequence length="547" mass="60959">MEEKSMPWLTKLSYGVGHVFNDLCASMWFTYLLIYYEKVLEFDPTMAGLVLLVGQIADGMSTPIVGIFSDKENKIPMCARYGRRKVWHLIGTLFVFFSFPFIFNTCLGCQNAEDWSQFAYYVVFVCIFQFGWACVQISHLALIPDLTTKKHQRTELNSIRYAFTVLSNLSVFAITFLALNTQTSEDSSRMEPNCTMKASIGHTELDECSTDHVGPEDATKFRNVALVCIGVGGLFSAIFHFGVKEPPFIKPRSTGEVATSDPKSPKQPQQYRKMRKVDWFKELPFYQIAVLYMATRLYVNLYQVYIPLYVQITLDLSESFIATVPFVMYLAGFVGSLVMKQINKKIGRKGTFALGCIVGLGGCIWIWFGRGSYFSQWGIFVVAALLGTGGSTLLITSLSITADLIGNNVEGGAFVYGFMSLVDKFSNGIIIMVIQNSNPGGSWYYRSVITFACGAACLVGILVTLTLLKVKVGRRRGESGVLEIFEEDTDQSSDEPEGIDNPAIATITDGKLPDEIPNSKIGQLKTQDNMYMYQLSIEEKDDKSGLP</sequence>
<dbReference type="InterPro" id="IPR036259">
    <property type="entry name" value="MFS_trans_sf"/>
</dbReference>
<dbReference type="Gene3D" id="1.20.1250.20">
    <property type="entry name" value="MFS general substrate transporter like domains"/>
    <property type="match status" value="1"/>
</dbReference>
<dbReference type="Proteomes" id="UP001381693">
    <property type="component" value="Unassembled WGS sequence"/>
</dbReference>
<dbReference type="CDD" id="cd17491">
    <property type="entry name" value="MFS_MFSD12"/>
    <property type="match status" value="1"/>
</dbReference>
<dbReference type="InterPro" id="IPR039672">
    <property type="entry name" value="MFS_2"/>
</dbReference>
<dbReference type="SUPFAM" id="SSF103473">
    <property type="entry name" value="MFS general substrate transporter"/>
    <property type="match status" value="1"/>
</dbReference>
<accession>A0AAN8WZG0</accession>
<dbReference type="FunFam" id="1.20.1250.20:FF:000431">
    <property type="entry name" value="Predicted protein"/>
    <property type="match status" value="1"/>
</dbReference>
<comment type="similarity">
    <text evidence="1">Belongs to the major facilitator superfamily.</text>
</comment>
<feature type="transmembrane region" description="Helical" evidence="3">
    <location>
        <begin position="118"/>
        <end position="140"/>
    </location>
</feature>
<keyword evidence="3" id="KW-0472">Membrane</keyword>
<keyword evidence="3" id="KW-1133">Transmembrane helix</keyword>
<feature type="transmembrane region" description="Helical" evidence="3">
    <location>
        <begin position="319"/>
        <end position="339"/>
    </location>
</feature>
<evidence type="ECO:0000256" key="2">
    <source>
        <dbReference type="SAM" id="MobiDB-lite"/>
    </source>
</evidence>
<dbReference type="EMBL" id="JAXCGZ010011348">
    <property type="protein sequence ID" value="KAK7075196.1"/>
    <property type="molecule type" value="Genomic_DNA"/>
</dbReference>
<feature type="transmembrane region" description="Helical" evidence="3">
    <location>
        <begin position="46"/>
        <end position="65"/>
    </location>
</feature>
<feature type="transmembrane region" description="Helical" evidence="3">
    <location>
        <begin position="86"/>
        <end position="103"/>
    </location>
</feature>
<feature type="region of interest" description="Disordered" evidence="2">
    <location>
        <begin position="487"/>
        <end position="520"/>
    </location>
</feature>
<feature type="transmembrane region" description="Helical" evidence="3">
    <location>
        <begin position="283"/>
        <end position="299"/>
    </location>
</feature>
<evidence type="ECO:0000313" key="4">
    <source>
        <dbReference type="EMBL" id="KAK7075196.1"/>
    </source>
</evidence>
<dbReference type="GO" id="GO:0015293">
    <property type="term" value="F:symporter activity"/>
    <property type="evidence" value="ECO:0007669"/>
    <property type="project" value="InterPro"/>
</dbReference>
<feature type="transmembrane region" description="Helical" evidence="3">
    <location>
        <begin position="374"/>
        <end position="401"/>
    </location>
</feature>
<feature type="transmembrane region" description="Helical" evidence="3">
    <location>
        <begin position="224"/>
        <end position="243"/>
    </location>
</feature>
<evidence type="ECO:0000256" key="3">
    <source>
        <dbReference type="SAM" id="Phobius"/>
    </source>
</evidence>